<evidence type="ECO:0000313" key="2">
    <source>
        <dbReference type="EMBL" id="PQO36852.1"/>
    </source>
</evidence>
<dbReference type="Proteomes" id="UP000240009">
    <property type="component" value="Unassembled WGS sequence"/>
</dbReference>
<accession>A0A2S8FXE6</accession>
<dbReference type="AlphaFoldDB" id="A0A2S8FXE6"/>
<organism evidence="2 3">
    <name type="scientific">Blastopirellula marina</name>
    <dbReference type="NCBI Taxonomy" id="124"/>
    <lineage>
        <taxon>Bacteria</taxon>
        <taxon>Pseudomonadati</taxon>
        <taxon>Planctomycetota</taxon>
        <taxon>Planctomycetia</taxon>
        <taxon>Pirellulales</taxon>
        <taxon>Pirellulaceae</taxon>
        <taxon>Blastopirellula</taxon>
    </lineage>
</organism>
<dbReference type="RefSeq" id="WP_146115545.1">
    <property type="nucleotide sequence ID" value="NZ_PUIA01000017.1"/>
</dbReference>
<comment type="caution">
    <text evidence="2">The sequence shown here is derived from an EMBL/GenBank/DDBJ whole genome shotgun (WGS) entry which is preliminary data.</text>
</comment>
<protein>
    <submittedName>
        <fullName evidence="2">Uncharacterized protein</fullName>
    </submittedName>
</protein>
<sequence length="81" mass="9078">MIRTPLAFATLIASVLLVSNTEAAWRRAWRGRSVQQTVPATQNVYTRHDRSALPRSEFRGFGFGGYGYGSGFGPDFRPGRW</sequence>
<feature type="chain" id="PRO_5015565476" evidence="1">
    <location>
        <begin position="24"/>
        <end position="81"/>
    </location>
</feature>
<dbReference type="EMBL" id="PUIA01000017">
    <property type="protein sequence ID" value="PQO36852.1"/>
    <property type="molecule type" value="Genomic_DNA"/>
</dbReference>
<gene>
    <name evidence="2" type="ORF">C5Y96_06715</name>
</gene>
<feature type="signal peptide" evidence="1">
    <location>
        <begin position="1"/>
        <end position="23"/>
    </location>
</feature>
<name>A0A2S8FXE6_9BACT</name>
<keyword evidence="1" id="KW-0732">Signal</keyword>
<reference evidence="2 3" key="1">
    <citation type="submission" date="2018-02" db="EMBL/GenBank/DDBJ databases">
        <title>Comparative genomes isolates from brazilian mangrove.</title>
        <authorList>
            <person name="Araujo J.E."/>
            <person name="Taketani R.G."/>
            <person name="Silva M.C.P."/>
            <person name="Loureco M.V."/>
            <person name="Andreote F.D."/>
        </authorList>
    </citation>
    <scope>NUCLEOTIDE SEQUENCE [LARGE SCALE GENOMIC DNA]</scope>
    <source>
        <strain evidence="2 3">HEX-2 MGV</strain>
    </source>
</reference>
<proteinExistence type="predicted"/>
<evidence type="ECO:0000313" key="3">
    <source>
        <dbReference type="Proteomes" id="UP000240009"/>
    </source>
</evidence>
<evidence type="ECO:0000256" key="1">
    <source>
        <dbReference type="SAM" id="SignalP"/>
    </source>
</evidence>